<name>A0A9D4JK58_DREPO</name>
<gene>
    <name evidence="2" type="ORF">DPMN_143959</name>
</gene>
<keyword evidence="3" id="KW-1185">Reference proteome</keyword>
<protein>
    <submittedName>
        <fullName evidence="2">Uncharacterized protein</fullName>
    </submittedName>
</protein>
<dbReference type="EMBL" id="JAIWYP010000006">
    <property type="protein sequence ID" value="KAH3815436.1"/>
    <property type="molecule type" value="Genomic_DNA"/>
</dbReference>
<reference evidence="2" key="2">
    <citation type="submission" date="2020-11" db="EMBL/GenBank/DDBJ databases">
        <authorList>
            <person name="McCartney M.A."/>
            <person name="Auch B."/>
            <person name="Kono T."/>
            <person name="Mallez S."/>
            <person name="Becker A."/>
            <person name="Gohl D.M."/>
            <person name="Silverstein K.A.T."/>
            <person name="Koren S."/>
            <person name="Bechman K.B."/>
            <person name="Herman A."/>
            <person name="Abrahante J.E."/>
            <person name="Garbe J."/>
        </authorList>
    </citation>
    <scope>NUCLEOTIDE SEQUENCE</scope>
    <source>
        <strain evidence="2">Duluth1</strain>
        <tissue evidence="2">Whole animal</tissue>
    </source>
</reference>
<accession>A0A9D4JK58</accession>
<comment type="caution">
    <text evidence="2">The sequence shown here is derived from an EMBL/GenBank/DDBJ whole genome shotgun (WGS) entry which is preliminary data.</text>
</comment>
<evidence type="ECO:0000313" key="2">
    <source>
        <dbReference type="EMBL" id="KAH3815436.1"/>
    </source>
</evidence>
<feature type="region of interest" description="Disordered" evidence="1">
    <location>
        <begin position="1"/>
        <end position="20"/>
    </location>
</feature>
<sequence length="53" mass="6112">MKEDQHQATTGLQSHSRRPTEYLASLEWQGDGKWQMSADQVANKLTEEEMAYV</sequence>
<evidence type="ECO:0000313" key="3">
    <source>
        <dbReference type="Proteomes" id="UP000828390"/>
    </source>
</evidence>
<dbReference type="Proteomes" id="UP000828390">
    <property type="component" value="Unassembled WGS sequence"/>
</dbReference>
<reference evidence="2" key="1">
    <citation type="journal article" date="2019" name="bioRxiv">
        <title>The Genome of the Zebra Mussel, Dreissena polymorpha: A Resource for Invasive Species Research.</title>
        <authorList>
            <person name="McCartney M.A."/>
            <person name="Auch B."/>
            <person name="Kono T."/>
            <person name="Mallez S."/>
            <person name="Zhang Y."/>
            <person name="Obille A."/>
            <person name="Becker A."/>
            <person name="Abrahante J.E."/>
            <person name="Garbe J."/>
            <person name="Badalamenti J.P."/>
            <person name="Herman A."/>
            <person name="Mangelson H."/>
            <person name="Liachko I."/>
            <person name="Sullivan S."/>
            <person name="Sone E.D."/>
            <person name="Koren S."/>
            <person name="Silverstein K.A.T."/>
            <person name="Beckman K.B."/>
            <person name="Gohl D.M."/>
        </authorList>
    </citation>
    <scope>NUCLEOTIDE SEQUENCE</scope>
    <source>
        <strain evidence="2">Duluth1</strain>
        <tissue evidence="2">Whole animal</tissue>
    </source>
</reference>
<evidence type="ECO:0000256" key="1">
    <source>
        <dbReference type="SAM" id="MobiDB-lite"/>
    </source>
</evidence>
<dbReference type="AlphaFoldDB" id="A0A9D4JK58"/>
<proteinExistence type="predicted"/>
<organism evidence="2 3">
    <name type="scientific">Dreissena polymorpha</name>
    <name type="common">Zebra mussel</name>
    <name type="synonym">Mytilus polymorpha</name>
    <dbReference type="NCBI Taxonomy" id="45954"/>
    <lineage>
        <taxon>Eukaryota</taxon>
        <taxon>Metazoa</taxon>
        <taxon>Spiralia</taxon>
        <taxon>Lophotrochozoa</taxon>
        <taxon>Mollusca</taxon>
        <taxon>Bivalvia</taxon>
        <taxon>Autobranchia</taxon>
        <taxon>Heteroconchia</taxon>
        <taxon>Euheterodonta</taxon>
        <taxon>Imparidentia</taxon>
        <taxon>Neoheterodontei</taxon>
        <taxon>Myida</taxon>
        <taxon>Dreissenoidea</taxon>
        <taxon>Dreissenidae</taxon>
        <taxon>Dreissena</taxon>
    </lineage>
</organism>